<dbReference type="GO" id="GO:0005764">
    <property type="term" value="C:lysosome"/>
    <property type="evidence" value="ECO:0007669"/>
    <property type="project" value="UniProtKB-SubCell"/>
</dbReference>
<dbReference type="GO" id="GO:0001660">
    <property type="term" value="P:fever generation"/>
    <property type="evidence" value="ECO:0007669"/>
    <property type="project" value="UniProtKB-KW"/>
</dbReference>
<evidence type="ECO:0000313" key="14">
    <source>
        <dbReference type="Proteomes" id="UP000694548"/>
    </source>
</evidence>
<reference evidence="13" key="1">
    <citation type="submission" date="2014-08" db="EMBL/GenBank/DDBJ databases">
        <authorList>
            <person name="Senf B."/>
            <person name="Petzold A."/>
            <person name="Downie B.R."/>
            <person name="Koch P."/>
            <person name="Platzer M."/>
        </authorList>
    </citation>
    <scope>NUCLEOTIDE SEQUENCE [LARGE SCALE GENOMIC DNA]</scope>
    <source>
        <strain evidence="13">GRZ</strain>
    </source>
</reference>
<dbReference type="GO" id="GO:0005829">
    <property type="term" value="C:cytosol"/>
    <property type="evidence" value="ECO:0007669"/>
    <property type="project" value="UniProtKB-SubCell"/>
</dbReference>
<evidence type="ECO:0000256" key="2">
    <source>
        <dbReference type="ARBA" id="ARBA00004514"/>
    </source>
</evidence>
<accession>A0A8C6NSP2</accession>
<dbReference type="GO" id="GO:1901222">
    <property type="term" value="P:regulation of non-canonical NF-kappaB signal transduction"/>
    <property type="evidence" value="ECO:0007669"/>
    <property type="project" value="TreeGrafter"/>
</dbReference>
<dbReference type="GO" id="GO:0006955">
    <property type="term" value="P:immune response"/>
    <property type="evidence" value="ECO:0007669"/>
    <property type="project" value="InterPro"/>
</dbReference>
<dbReference type="GO" id="GO:0051781">
    <property type="term" value="P:positive regulation of cell division"/>
    <property type="evidence" value="ECO:0007669"/>
    <property type="project" value="UniProtKB-KW"/>
</dbReference>
<keyword evidence="7" id="KW-0202">Cytokine</keyword>
<comment type="similarity">
    <text evidence="4">Belongs to the IL-1 family.</text>
</comment>
<evidence type="ECO:0000256" key="4">
    <source>
        <dbReference type="ARBA" id="ARBA00010448"/>
    </source>
</evidence>
<proteinExistence type="inferred from homology"/>
<evidence type="ECO:0000256" key="10">
    <source>
        <dbReference type="ARBA" id="ARBA00023198"/>
    </source>
</evidence>
<evidence type="ECO:0000256" key="7">
    <source>
        <dbReference type="ARBA" id="ARBA00022514"/>
    </source>
</evidence>
<dbReference type="Gene3D" id="2.80.10.50">
    <property type="match status" value="1"/>
</dbReference>
<dbReference type="PANTHER" id="PTHR10078">
    <property type="entry name" value="INTERLEUKIN-1 FAMILY MEMBER"/>
    <property type="match status" value="1"/>
</dbReference>
<dbReference type="GO" id="GO:0005615">
    <property type="term" value="C:extracellular space"/>
    <property type="evidence" value="ECO:0007669"/>
    <property type="project" value="UniProtKB-KW"/>
</dbReference>
<evidence type="ECO:0000256" key="9">
    <source>
        <dbReference type="ARBA" id="ARBA00022620"/>
    </source>
</evidence>
<evidence type="ECO:0000256" key="5">
    <source>
        <dbReference type="ARBA" id="ARBA00014702"/>
    </source>
</evidence>
<keyword evidence="6" id="KW-0963">Cytoplasm</keyword>
<dbReference type="Proteomes" id="UP000694548">
    <property type="component" value="Chromosome sgr02"/>
</dbReference>
<dbReference type="GO" id="GO:0010628">
    <property type="term" value="P:positive regulation of gene expression"/>
    <property type="evidence" value="ECO:0007669"/>
    <property type="project" value="TreeGrafter"/>
</dbReference>
<keyword evidence="14" id="KW-1185">Reference proteome</keyword>
<dbReference type="GO" id="GO:0005125">
    <property type="term" value="F:cytokine activity"/>
    <property type="evidence" value="ECO:0007669"/>
    <property type="project" value="UniProtKB-KW"/>
</dbReference>
<name>A0A8C6NSP2_NOTFU</name>
<sequence>MSRYSPTFDNNATAKTVILSFPENLHISCSKVDGTVVMNLEVNINCSEMQISLEQDMDRFLFFMRTTEINTTMFESVKYQGWFISTSSEERESVEMCQVDAHQRIISFDVFRENTP</sequence>
<evidence type="ECO:0000256" key="8">
    <source>
        <dbReference type="ARBA" id="ARBA00022525"/>
    </source>
</evidence>
<evidence type="ECO:0000256" key="6">
    <source>
        <dbReference type="ARBA" id="ARBA00022490"/>
    </source>
</evidence>
<evidence type="ECO:0000313" key="13">
    <source>
        <dbReference type="Ensembl" id="ENSNFUP00015022499.1"/>
    </source>
</evidence>
<evidence type="ECO:0000256" key="12">
    <source>
        <dbReference type="ARBA" id="ARBA00023246"/>
    </source>
</evidence>
<dbReference type="InterPro" id="IPR000975">
    <property type="entry name" value="IL-1_fam"/>
</dbReference>
<keyword evidence="8" id="KW-0964">Secreted</keyword>
<keyword evidence="12" id="KW-0497">Mitogen</keyword>
<dbReference type="PANTHER" id="PTHR10078:SF30">
    <property type="entry name" value="INTERLEUKIN-1 BETA"/>
    <property type="match status" value="1"/>
</dbReference>
<keyword evidence="11" id="KW-0458">Lysosome</keyword>
<comment type="subcellular location">
    <subcellularLocation>
        <location evidence="2">Cytoplasm</location>
        <location evidence="2">Cytosol</location>
    </subcellularLocation>
    <subcellularLocation>
        <location evidence="1">Lysosome</location>
    </subcellularLocation>
    <subcellularLocation>
        <location evidence="3">Secreted</location>
        <location evidence="3">Extracellular exosome</location>
    </subcellularLocation>
</comment>
<reference evidence="13" key="2">
    <citation type="submission" date="2025-08" db="UniProtKB">
        <authorList>
            <consortium name="Ensembl"/>
        </authorList>
    </citation>
    <scope>IDENTIFICATION</scope>
</reference>
<dbReference type="GO" id="GO:0042119">
    <property type="term" value="P:neutrophil activation"/>
    <property type="evidence" value="ECO:0007669"/>
    <property type="project" value="TreeGrafter"/>
</dbReference>
<evidence type="ECO:0000256" key="3">
    <source>
        <dbReference type="ARBA" id="ARBA00004550"/>
    </source>
</evidence>
<dbReference type="GO" id="GO:0071222">
    <property type="term" value="P:cellular response to lipopolysaccharide"/>
    <property type="evidence" value="ECO:0007669"/>
    <property type="project" value="TreeGrafter"/>
</dbReference>
<dbReference type="AlphaFoldDB" id="A0A8C6NSP2"/>
<evidence type="ECO:0000256" key="11">
    <source>
        <dbReference type="ARBA" id="ARBA00023228"/>
    </source>
</evidence>
<dbReference type="GO" id="GO:0048246">
    <property type="term" value="P:macrophage chemotaxis"/>
    <property type="evidence" value="ECO:0007669"/>
    <property type="project" value="TreeGrafter"/>
</dbReference>
<dbReference type="InterPro" id="IPR008996">
    <property type="entry name" value="IL1/FGF"/>
</dbReference>
<dbReference type="GO" id="GO:0019221">
    <property type="term" value="P:cytokine-mediated signaling pathway"/>
    <property type="evidence" value="ECO:0007669"/>
    <property type="project" value="TreeGrafter"/>
</dbReference>
<dbReference type="SUPFAM" id="SSF50353">
    <property type="entry name" value="Cytokine"/>
    <property type="match status" value="1"/>
</dbReference>
<organism evidence="13 14">
    <name type="scientific">Nothobranchius furzeri</name>
    <name type="common">Turquoise killifish</name>
    <dbReference type="NCBI Taxonomy" id="105023"/>
    <lineage>
        <taxon>Eukaryota</taxon>
        <taxon>Metazoa</taxon>
        <taxon>Chordata</taxon>
        <taxon>Craniata</taxon>
        <taxon>Vertebrata</taxon>
        <taxon>Euteleostomi</taxon>
        <taxon>Actinopterygii</taxon>
        <taxon>Neopterygii</taxon>
        <taxon>Teleostei</taxon>
        <taxon>Neoteleostei</taxon>
        <taxon>Acanthomorphata</taxon>
        <taxon>Ovalentaria</taxon>
        <taxon>Atherinomorphae</taxon>
        <taxon>Cyprinodontiformes</taxon>
        <taxon>Nothobranchiidae</taxon>
        <taxon>Nothobranchius</taxon>
    </lineage>
</organism>
<protein>
    <recommendedName>
        <fullName evidence="5">Interleukin-1 beta</fullName>
    </recommendedName>
</protein>
<reference evidence="13" key="3">
    <citation type="submission" date="2025-09" db="UniProtKB">
        <authorList>
            <consortium name="Ensembl"/>
        </authorList>
    </citation>
    <scope>IDENTIFICATION</scope>
</reference>
<keyword evidence="10" id="KW-0395">Inflammatory response</keyword>
<keyword evidence="9" id="KW-0666">Pyrogen</keyword>
<dbReference type="Ensembl" id="ENSNFUT00015023536.1">
    <property type="protein sequence ID" value="ENSNFUP00015022499.1"/>
    <property type="gene ID" value="ENSNFUG00015010889.1"/>
</dbReference>
<dbReference type="Pfam" id="PF00340">
    <property type="entry name" value="IL1"/>
    <property type="match status" value="1"/>
</dbReference>
<evidence type="ECO:0000256" key="1">
    <source>
        <dbReference type="ARBA" id="ARBA00004371"/>
    </source>
</evidence>